<organism evidence="1">
    <name type="scientific">Talaromyces marneffei PM1</name>
    <dbReference type="NCBI Taxonomy" id="1077442"/>
    <lineage>
        <taxon>Eukaryota</taxon>
        <taxon>Fungi</taxon>
        <taxon>Dikarya</taxon>
        <taxon>Ascomycota</taxon>
        <taxon>Pezizomycotina</taxon>
        <taxon>Eurotiomycetes</taxon>
        <taxon>Eurotiomycetidae</taxon>
        <taxon>Eurotiales</taxon>
        <taxon>Trichocomaceae</taxon>
        <taxon>Talaromyces</taxon>
        <taxon>Talaromyces sect. Talaromyces</taxon>
    </lineage>
</organism>
<comment type="caution">
    <text evidence="1">The sequence shown here is derived from an EMBL/GenBank/DDBJ whole genome shotgun (WGS) entry which is preliminary data.</text>
</comment>
<proteinExistence type="predicted"/>
<accession>A0A093UV81</accession>
<sequence>MVTSNVCVMCHPQTVGDSGSMIPAIEVEEVSKSF</sequence>
<name>A0A093UV81_TALMA</name>
<dbReference type="EMBL" id="JPOX01000030">
    <property type="protein sequence ID" value="KFX44187.1"/>
    <property type="molecule type" value="Genomic_DNA"/>
</dbReference>
<protein>
    <submittedName>
        <fullName evidence="1">Uncharacterized protein</fullName>
    </submittedName>
</protein>
<evidence type="ECO:0000313" key="1">
    <source>
        <dbReference type="EMBL" id="KFX44187.1"/>
    </source>
</evidence>
<dbReference type="AlphaFoldDB" id="A0A093UV81"/>
<gene>
    <name evidence="1" type="ORF">GQ26_0300950</name>
</gene>
<reference key="1">
    <citation type="journal article" date="2014" name="PLoS Genet.">
        <title>Signature Gene Expression Reveals Novel Clues to the Molecular Mechanisms of Dimorphic Transition in Penicillium marneffei.</title>
        <authorList>
            <person name="Yang E."/>
            <person name="Wang G."/>
            <person name="Cai J."/>
            <person name="Woo P.C."/>
            <person name="Lau S.K."/>
            <person name="Yuen K.-Y."/>
            <person name="Chow W.-N."/>
            <person name="Lin X."/>
        </authorList>
    </citation>
    <scope>NUCLEOTIDE SEQUENCE [LARGE SCALE GENOMIC DNA]</scope>
    <source>
        <strain>PM1</strain>
    </source>
</reference>
<dbReference type="HOGENOM" id="CLU_3377379_0_0_1"/>
<reference evidence="1" key="2">
    <citation type="journal article" date="2014" name="PLoS Genet.">
        <title>Signature gene expression reveals novel clues to the molecular mechanisms of dimorphic transition in Penicillium marneffei.</title>
        <authorList>
            <person name="Yang E."/>
            <person name="Wang G."/>
            <person name="Cai J."/>
            <person name="Woo P.C."/>
            <person name="Lau S.K."/>
            <person name="Yuen K.-Y."/>
            <person name="Chow W.-N."/>
            <person name="Lin X."/>
        </authorList>
    </citation>
    <scope>NUCLEOTIDE SEQUENCE</scope>
    <source>
        <strain evidence="1">PM1</strain>
    </source>
</reference>